<dbReference type="GeneID" id="37066843"/>
<evidence type="ECO:0000313" key="7">
    <source>
        <dbReference type="EMBL" id="PWY90967.1"/>
    </source>
</evidence>
<keyword evidence="5" id="KW-1133">Transmembrane helix</keyword>
<keyword evidence="5" id="KW-0472">Membrane</keyword>
<dbReference type="RefSeq" id="XP_025403410.1">
    <property type="nucleotide sequence ID" value="XM_025544606.1"/>
</dbReference>
<dbReference type="Gene3D" id="3.90.180.10">
    <property type="entry name" value="Medium-chain alcohol dehydrogenases, catalytic domain"/>
    <property type="match status" value="1"/>
</dbReference>
<dbReference type="InterPro" id="IPR047122">
    <property type="entry name" value="Trans-enoyl_RdTase-like"/>
</dbReference>
<dbReference type="AlphaFoldDB" id="A0A317X080"/>
<dbReference type="Proteomes" id="UP000247233">
    <property type="component" value="Unassembled WGS sequence"/>
</dbReference>
<sequence length="291" mass="31438">MIEQAAVSSGTATPLASPRRQPCTYVLFIIIIIITNTDTGTPQLTESTVPIPIPAPNQLLVKVSHVARNPTDVSSLDRNAFGNGAVLGCDFVGEVIQLGSEVTRYKPGDVVAGLIWGASTVPLAAATAWLALFSRDRLCIPREDGDAKGEGTSVGLYTIQLAAMFGLEVVTTCSPKHAELVRSYGATHVFDYRDEGGRRILRMDVVPGTNVSDVLVWTAFLKDHAYGALRWPASRPDHELTSEVFEKIPAWLESGVIKPSHPKVLEGLDSVPSRFQEYRAGKVSAFKIVLV</sequence>
<dbReference type="Pfam" id="PF08240">
    <property type="entry name" value="ADH_N"/>
    <property type="match status" value="1"/>
</dbReference>
<accession>A0A317X080</accession>
<reference evidence="7 8" key="1">
    <citation type="submission" date="2016-12" db="EMBL/GenBank/DDBJ databases">
        <title>The genomes of Aspergillus section Nigri reveals drivers in fungal speciation.</title>
        <authorList>
            <consortium name="DOE Joint Genome Institute"/>
            <person name="Vesth T.C."/>
            <person name="Nybo J."/>
            <person name="Theobald S."/>
            <person name="Brandl J."/>
            <person name="Frisvad J.C."/>
            <person name="Nielsen K.F."/>
            <person name="Lyhne E.K."/>
            <person name="Kogle M.E."/>
            <person name="Kuo A."/>
            <person name="Riley R."/>
            <person name="Clum A."/>
            <person name="Nolan M."/>
            <person name="Lipzen A."/>
            <person name="Salamov A."/>
            <person name="Henrissat B."/>
            <person name="Wiebenga A."/>
            <person name="De Vries R.P."/>
            <person name="Grigoriev I.V."/>
            <person name="Mortensen U.H."/>
            <person name="Andersen M.R."/>
            <person name="Baker S.E."/>
        </authorList>
    </citation>
    <scope>NUCLEOTIDE SEQUENCE [LARGE SCALE GENOMIC DNA]</scope>
    <source>
        <strain evidence="7 8">CBS 117.55</strain>
    </source>
</reference>
<feature type="domain" description="Enoyl reductase (ER)" evidence="6">
    <location>
        <begin position="37"/>
        <end position="290"/>
    </location>
</feature>
<keyword evidence="3" id="KW-0521">NADP</keyword>
<dbReference type="SUPFAM" id="SSF51735">
    <property type="entry name" value="NAD(P)-binding Rossmann-fold domains"/>
    <property type="match status" value="1"/>
</dbReference>
<dbReference type="InterPro" id="IPR011032">
    <property type="entry name" value="GroES-like_sf"/>
</dbReference>
<keyword evidence="4" id="KW-0560">Oxidoreductase</keyword>
<gene>
    <name evidence="7" type="ORF">BO70DRAFT_368164</name>
</gene>
<name>A0A317X080_9EURO</name>
<keyword evidence="5" id="KW-0812">Transmembrane</keyword>
<dbReference type="EMBL" id="MSFL01000002">
    <property type="protein sequence ID" value="PWY90967.1"/>
    <property type="molecule type" value="Genomic_DNA"/>
</dbReference>
<feature type="transmembrane region" description="Helical" evidence="5">
    <location>
        <begin position="110"/>
        <end position="132"/>
    </location>
</feature>
<comment type="similarity">
    <text evidence="1">Belongs to the zinc-containing alcohol dehydrogenase family.</text>
</comment>
<dbReference type="InterPro" id="IPR013154">
    <property type="entry name" value="ADH-like_N"/>
</dbReference>
<dbReference type="InterPro" id="IPR020843">
    <property type="entry name" value="ER"/>
</dbReference>
<evidence type="ECO:0000259" key="6">
    <source>
        <dbReference type="SMART" id="SM00829"/>
    </source>
</evidence>
<dbReference type="SUPFAM" id="SSF50129">
    <property type="entry name" value="GroES-like"/>
    <property type="match status" value="1"/>
</dbReference>
<dbReference type="InterPro" id="IPR036291">
    <property type="entry name" value="NAD(P)-bd_dom_sf"/>
</dbReference>
<evidence type="ECO:0000256" key="5">
    <source>
        <dbReference type="SAM" id="Phobius"/>
    </source>
</evidence>
<proteinExistence type="inferred from homology"/>
<dbReference type="PANTHER" id="PTHR45348:SF2">
    <property type="entry name" value="ZINC-TYPE ALCOHOL DEHYDROGENASE-LIKE PROTEIN C2E1P3.01"/>
    <property type="match status" value="1"/>
</dbReference>
<organism evidence="7 8">
    <name type="scientific">Aspergillus heteromorphus CBS 117.55</name>
    <dbReference type="NCBI Taxonomy" id="1448321"/>
    <lineage>
        <taxon>Eukaryota</taxon>
        <taxon>Fungi</taxon>
        <taxon>Dikarya</taxon>
        <taxon>Ascomycota</taxon>
        <taxon>Pezizomycotina</taxon>
        <taxon>Eurotiomycetes</taxon>
        <taxon>Eurotiomycetidae</taxon>
        <taxon>Eurotiales</taxon>
        <taxon>Aspergillaceae</taxon>
        <taxon>Aspergillus</taxon>
        <taxon>Aspergillus subgen. Circumdati</taxon>
    </lineage>
</organism>
<comment type="caution">
    <text evidence="7">The sequence shown here is derived from an EMBL/GenBank/DDBJ whole genome shotgun (WGS) entry which is preliminary data.</text>
</comment>
<dbReference type="STRING" id="1448321.A0A317X080"/>
<dbReference type="Gene3D" id="3.40.50.720">
    <property type="entry name" value="NAD(P)-binding Rossmann-like Domain"/>
    <property type="match status" value="1"/>
</dbReference>
<evidence type="ECO:0000256" key="4">
    <source>
        <dbReference type="ARBA" id="ARBA00023002"/>
    </source>
</evidence>
<protein>
    <submittedName>
        <fullName evidence="7">GroES-like protein</fullName>
    </submittedName>
</protein>
<evidence type="ECO:0000256" key="1">
    <source>
        <dbReference type="ARBA" id="ARBA00008072"/>
    </source>
</evidence>
<keyword evidence="2" id="KW-0547">Nucleotide-binding</keyword>
<dbReference type="PANTHER" id="PTHR45348">
    <property type="entry name" value="HYPOTHETICAL OXIDOREDUCTASE (EUROFUNG)"/>
    <property type="match status" value="1"/>
</dbReference>
<evidence type="ECO:0000313" key="8">
    <source>
        <dbReference type="Proteomes" id="UP000247233"/>
    </source>
</evidence>
<dbReference type="OrthoDB" id="9992527at2759"/>
<evidence type="ECO:0000256" key="3">
    <source>
        <dbReference type="ARBA" id="ARBA00022857"/>
    </source>
</evidence>
<evidence type="ECO:0000256" key="2">
    <source>
        <dbReference type="ARBA" id="ARBA00022741"/>
    </source>
</evidence>
<dbReference type="GO" id="GO:0000166">
    <property type="term" value="F:nucleotide binding"/>
    <property type="evidence" value="ECO:0007669"/>
    <property type="project" value="UniProtKB-KW"/>
</dbReference>
<dbReference type="VEuPathDB" id="FungiDB:BO70DRAFT_368164"/>
<dbReference type="GO" id="GO:0016651">
    <property type="term" value="F:oxidoreductase activity, acting on NAD(P)H"/>
    <property type="evidence" value="ECO:0007669"/>
    <property type="project" value="InterPro"/>
</dbReference>
<keyword evidence="8" id="KW-1185">Reference proteome</keyword>
<dbReference type="SMART" id="SM00829">
    <property type="entry name" value="PKS_ER"/>
    <property type="match status" value="1"/>
</dbReference>